<gene>
    <name evidence="5" type="ORF">BDW59DRAFT_163234</name>
</gene>
<dbReference type="EMBL" id="JBFXLS010000052">
    <property type="protein sequence ID" value="KAL2823454.1"/>
    <property type="molecule type" value="Genomic_DNA"/>
</dbReference>
<protein>
    <recommendedName>
        <fullName evidence="4">FAD-binding domain-containing protein</fullName>
    </recommendedName>
</protein>
<evidence type="ECO:0000256" key="1">
    <source>
        <dbReference type="ARBA" id="ARBA00022630"/>
    </source>
</evidence>
<dbReference type="Gene3D" id="3.50.50.60">
    <property type="entry name" value="FAD/NAD(P)-binding domain"/>
    <property type="match status" value="1"/>
</dbReference>
<keyword evidence="3" id="KW-0560">Oxidoreductase</keyword>
<proteinExistence type="predicted"/>
<dbReference type="PRINTS" id="PR00420">
    <property type="entry name" value="RNGMNOXGNASE"/>
</dbReference>
<dbReference type="PANTHER" id="PTHR46720:SF3">
    <property type="entry name" value="FAD-BINDING DOMAIN-CONTAINING PROTEIN-RELATED"/>
    <property type="match status" value="1"/>
</dbReference>
<dbReference type="SUPFAM" id="SSF54373">
    <property type="entry name" value="FAD-linked reductases, C-terminal domain"/>
    <property type="match status" value="1"/>
</dbReference>
<evidence type="ECO:0000256" key="3">
    <source>
        <dbReference type="ARBA" id="ARBA00023002"/>
    </source>
</evidence>
<sequence length="462" mass="51119">MSTPNTNTPSNPPITVAIIGNGVIGSALALGLHKRNIRVKVYEQAQTLRSIGAGIAFTKNARECLALIDPRLDACVTAVGTVNGDPRDPNNNMQFVDGYTHDPVEHCLPNEEMVGRFVFKLFAGERGFEGCHRAQFLEGVMEVMPEEVVCLGRRLERYCLPGEGENQSDKIKLVFGDGGVDEADIVIGCDGIKSRVRQLLYGRDNPISHPHYTHKVAYRGLVPMNLAISHLGSYRALNQHMYGGPNAHVLHFPVADQKLMNVVAFVNDLDDWPLDKGMTQPASKDEIAAAFVDWGPTVKGVIELLLRSKEMDKWGVFDMYEYPAPRYAEGRVCIAGDAAHASAPHHGAGAGIGVEDALALCVVLERAQREIDSGYRGKVDALGFALKTFSDVRYERSQWLVRSSREVCETYEWVNPECGKDMAKGFEDVKARSHQIWYFDIEGMVKDLQRAFDMVPAEDLVL</sequence>
<dbReference type="PANTHER" id="PTHR46720">
    <property type="entry name" value="HYDROXYLASE, PUTATIVE (AFU_ORTHOLOGUE AFUA_3G01460)-RELATED"/>
    <property type="match status" value="1"/>
</dbReference>
<dbReference type="Pfam" id="PF01494">
    <property type="entry name" value="FAD_binding_3"/>
    <property type="match status" value="1"/>
</dbReference>
<dbReference type="SUPFAM" id="SSF51905">
    <property type="entry name" value="FAD/NAD(P)-binding domain"/>
    <property type="match status" value="1"/>
</dbReference>
<evidence type="ECO:0000313" key="5">
    <source>
        <dbReference type="EMBL" id="KAL2823454.1"/>
    </source>
</evidence>
<name>A0ABR4I861_9EURO</name>
<dbReference type="InterPro" id="IPR051104">
    <property type="entry name" value="FAD_monoxygenase"/>
</dbReference>
<evidence type="ECO:0000256" key="2">
    <source>
        <dbReference type="ARBA" id="ARBA00022827"/>
    </source>
</evidence>
<feature type="domain" description="FAD-binding" evidence="4">
    <location>
        <begin position="182"/>
        <end position="365"/>
    </location>
</feature>
<keyword evidence="2" id="KW-0274">FAD</keyword>
<keyword evidence="6" id="KW-1185">Reference proteome</keyword>
<evidence type="ECO:0000259" key="4">
    <source>
        <dbReference type="Pfam" id="PF01494"/>
    </source>
</evidence>
<reference evidence="5 6" key="1">
    <citation type="submission" date="2024-07" db="EMBL/GenBank/DDBJ databases">
        <title>Section-level genome sequencing and comparative genomics of Aspergillus sections Usti and Cavernicolus.</title>
        <authorList>
            <consortium name="Lawrence Berkeley National Laboratory"/>
            <person name="Nybo J.L."/>
            <person name="Vesth T.C."/>
            <person name="Theobald S."/>
            <person name="Frisvad J.C."/>
            <person name="Larsen T.O."/>
            <person name="Kjaerboelling I."/>
            <person name="Rothschild-Mancinelli K."/>
            <person name="Lyhne E.K."/>
            <person name="Kogle M.E."/>
            <person name="Barry K."/>
            <person name="Clum A."/>
            <person name="Na H."/>
            <person name="Ledsgaard L."/>
            <person name="Lin J."/>
            <person name="Lipzen A."/>
            <person name="Kuo A."/>
            <person name="Riley R."/>
            <person name="Mondo S."/>
            <person name="LaButti K."/>
            <person name="Haridas S."/>
            <person name="Pangalinan J."/>
            <person name="Salamov A.A."/>
            <person name="Simmons B.A."/>
            <person name="Magnuson J.K."/>
            <person name="Chen J."/>
            <person name="Drula E."/>
            <person name="Henrissat B."/>
            <person name="Wiebenga A."/>
            <person name="Lubbers R.J."/>
            <person name="Gomes A.C."/>
            <person name="Makela M.R."/>
            <person name="Stajich J."/>
            <person name="Grigoriev I.V."/>
            <person name="Mortensen U.H."/>
            <person name="De vries R.P."/>
            <person name="Baker S.E."/>
            <person name="Andersen M.R."/>
        </authorList>
    </citation>
    <scope>NUCLEOTIDE SEQUENCE [LARGE SCALE GENOMIC DNA]</scope>
    <source>
        <strain evidence="5 6">CBS 600.67</strain>
    </source>
</reference>
<organism evidence="5 6">
    <name type="scientific">Aspergillus cavernicola</name>
    <dbReference type="NCBI Taxonomy" id="176166"/>
    <lineage>
        <taxon>Eukaryota</taxon>
        <taxon>Fungi</taxon>
        <taxon>Dikarya</taxon>
        <taxon>Ascomycota</taxon>
        <taxon>Pezizomycotina</taxon>
        <taxon>Eurotiomycetes</taxon>
        <taxon>Eurotiomycetidae</taxon>
        <taxon>Eurotiales</taxon>
        <taxon>Aspergillaceae</taxon>
        <taxon>Aspergillus</taxon>
        <taxon>Aspergillus subgen. Nidulantes</taxon>
    </lineage>
</organism>
<dbReference type="Proteomes" id="UP001610335">
    <property type="component" value="Unassembled WGS sequence"/>
</dbReference>
<evidence type="ECO:0000313" key="6">
    <source>
        <dbReference type="Proteomes" id="UP001610335"/>
    </source>
</evidence>
<dbReference type="InterPro" id="IPR036188">
    <property type="entry name" value="FAD/NAD-bd_sf"/>
</dbReference>
<comment type="caution">
    <text evidence="5">The sequence shown here is derived from an EMBL/GenBank/DDBJ whole genome shotgun (WGS) entry which is preliminary data.</text>
</comment>
<dbReference type="InterPro" id="IPR002938">
    <property type="entry name" value="FAD-bd"/>
</dbReference>
<accession>A0ABR4I861</accession>
<keyword evidence="1" id="KW-0285">Flavoprotein</keyword>